<dbReference type="Proteomes" id="UP000829398">
    <property type="component" value="Chromosome 3"/>
</dbReference>
<gene>
    <name evidence="1" type="ORF">KPL71_006444</name>
</gene>
<name>A0ACB8LQC0_CITSI</name>
<evidence type="ECO:0000313" key="2">
    <source>
        <dbReference type="Proteomes" id="UP000829398"/>
    </source>
</evidence>
<comment type="caution">
    <text evidence="1">The sequence shown here is derived from an EMBL/GenBank/DDBJ whole genome shotgun (WGS) entry which is preliminary data.</text>
</comment>
<dbReference type="EMBL" id="CM039172">
    <property type="protein sequence ID" value="KAH9775571.1"/>
    <property type="molecule type" value="Genomic_DNA"/>
</dbReference>
<evidence type="ECO:0000313" key="1">
    <source>
        <dbReference type="EMBL" id="KAH9775571.1"/>
    </source>
</evidence>
<proteinExistence type="predicted"/>
<reference evidence="2" key="1">
    <citation type="journal article" date="2023" name="Hortic. Res.">
        <title>A chromosome-level phased genome enabling allele-level studies in sweet orange: a case study on citrus Huanglongbing tolerance.</title>
        <authorList>
            <person name="Wu B."/>
            <person name="Yu Q."/>
            <person name="Deng Z."/>
            <person name="Duan Y."/>
            <person name="Luo F."/>
            <person name="Gmitter F. Jr."/>
        </authorList>
    </citation>
    <scope>NUCLEOTIDE SEQUENCE [LARGE SCALE GENOMIC DNA]</scope>
    <source>
        <strain evidence="2">cv. Valencia</strain>
    </source>
</reference>
<keyword evidence="2" id="KW-1185">Reference proteome</keyword>
<organism evidence="1 2">
    <name type="scientific">Citrus sinensis</name>
    <name type="common">Sweet orange</name>
    <name type="synonym">Citrus aurantium var. sinensis</name>
    <dbReference type="NCBI Taxonomy" id="2711"/>
    <lineage>
        <taxon>Eukaryota</taxon>
        <taxon>Viridiplantae</taxon>
        <taxon>Streptophyta</taxon>
        <taxon>Embryophyta</taxon>
        <taxon>Tracheophyta</taxon>
        <taxon>Spermatophyta</taxon>
        <taxon>Magnoliopsida</taxon>
        <taxon>eudicotyledons</taxon>
        <taxon>Gunneridae</taxon>
        <taxon>Pentapetalae</taxon>
        <taxon>rosids</taxon>
        <taxon>malvids</taxon>
        <taxon>Sapindales</taxon>
        <taxon>Rutaceae</taxon>
        <taxon>Aurantioideae</taxon>
        <taxon>Citrus</taxon>
    </lineage>
</organism>
<protein>
    <submittedName>
        <fullName evidence="1">Protein XRI1</fullName>
    </submittedName>
</protein>
<accession>A0ACB8LQC0</accession>
<sequence>MRMSANRIDSHGDDNMATDYSGTLSSNPGDSFAGKSWNWQGEEFCLQKGSNFDMSGSQFNEVILNEEDLSYMLDDETTPVKSCGDLAYQATHSGKMSKDPKEHRETYSQAKRRRMLQFDPQVLDSSLCCDEMPSAFQKSNEREDSVEEVLPGVSQWTTGLSGLSASNCDGLDSFEGWIAECLNDPEMTFTPDDMNFSEASDIQIDISEFCNSTNSLPTCNTNVVQQQVTRTPRNVVFKGRKSLLRTPTKLASSVAYPFAFIKPCGIHGDVTLNDINQRIHSPGSKTKQNIDDPSAYPTSAFSGKPVVGKTKIHTEGGKGSITIMRTKG</sequence>